<name>A0A034VF97_BACDO</name>
<evidence type="ECO:0000313" key="1">
    <source>
        <dbReference type="EMBL" id="JAC40203.1"/>
    </source>
</evidence>
<dbReference type="OrthoDB" id="6626363at2759"/>
<proteinExistence type="predicted"/>
<reference evidence="1" key="1">
    <citation type="journal article" date="2014" name="BMC Genomics">
        <title>Characterizing the developmental transcriptome of the oriental fruit fly, Bactrocera dorsalis (Diptera: Tephritidae) through comparative genomic analysis with Drosophila melanogaster utilizing modENCODE datasets.</title>
        <authorList>
            <person name="Geib S.M."/>
            <person name="Calla B."/>
            <person name="Hall B."/>
            <person name="Hou S."/>
            <person name="Manoukis N.C."/>
        </authorList>
    </citation>
    <scope>NUCLEOTIDE SEQUENCE</scope>
    <source>
        <strain evidence="1">Punador</strain>
    </source>
</reference>
<feature type="non-terminal residue" evidence="1">
    <location>
        <position position="1"/>
    </location>
</feature>
<sequence length="177" mass="20873">YVRCEKKTIKESAKLASKEILPFWERATLNKRTCDDKLVKLYDEWRTVQKFCTSLFPSSRKKENDFNDNLNNLFVIAHADALEMIAIPEDRDFLIKQREPGRVGSMISIDQCLANKEKRKAQRLEEENRRRAKYQRLESTQELSVDYDVSDESKCESEKSVEQLMIVSNTNELKKTW</sequence>
<dbReference type="EMBL" id="GAKP01018749">
    <property type="protein sequence ID" value="JAC40203.1"/>
    <property type="molecule type" value="Transcribed_RNA"/>
</dbReference>
<organism evidence="1">
    <name type="scientific">Bactrocera dorsalis</name>
    <name type="common">Oriental fruit fly</name>
    <name type="synonym">Dacus dorsalis</name>
    <dbReference type="NCBI Taxonomy" id="27457"/>
    <lineage>
        <taxon>Eukaryota</taxon>
        <taxon>Metazoa</taxon>
        <taxon>Ecdysozoa</taxon>
        <taxon>Arthropoda</taxon>
        <taxon>Hexapoda</taxon>
        <taxon>Insecta</taxon>
        <taxon>Pterygota</taxon>
        <taxon>Neoptera</taxon>
        <taxon>Endopterygota</taxon>
        <taxon>Diptera</taxon>
        <taxon>Brachycera</taxon>
        <taxon>Muscomorpha</taxon>
        <taxon>Tephritoidea</taxon>
        <taxon>Tephritidae</taxon>
        <taxon>Bactrocera</taxon>
        <taxon>Bactrocera</taxon>
    </lineage>
</organism>
<dbReference type="AlphaFoldDB" id="A0A034VF97"/>
<accession>A0A034VF97</accession>
<protein>
    <submittedName>
        <fullName evidence="1">Uncharacterized protein</fullName>
    </submittedName>
</protein>